<dbReference type="EMBL" id="LWDD02003673">
    <property type="protein sequence ID" value="KAE8236605.1"/>
    <property type="molecule type" value="Genomic_DNA"/>
</dbReference>
<evidence type="ECO:0000313" key="2">
    <source>
        <dbReference type="Proteomes" id="UP000077671"/>
    </source>
</evidence>
<dbReference type="Proteomes" id="UP000077671">
    <property type="component" value="Unassembled WGS sequence"/>
</dbReference>
<sequence length="157" mass="17458">MLTAPWEPLTPKEVTEAEGKAPILKEMEAAFKAASGAERQRLYLIWIRKCASIRREAGRAKAQCRQLLKQHSAVTAALSNVTFLQDLISSNHEQENDDAGTEAAVVSPERYDLLDSKVKSTAQLADLTTLIRLGVLSDNMSYRHPRERLDLWAGALI</sequence>
<evidence type="ECO:0000313" key="1">
    <source>
        <dbReference type="EMBL" id="KAE8236605.1"/>
    </source>
</evidence>
<accession>A0A8T8SBG7</accession>
<protein>
    <submittedName>
        <fullName evidence="1">Uncharacterized protein</fullName>
    </submittedName>
</protein>
<gene>
    <name evidence="1" type="ORF">A4X03_0g9382</name>
</gene>
<dbReference type="AlphaFoldDB" id="A0A8T8SBG7"/>
<organism evidence="1 2">
    <name type="scientific">Tilletia caries</name>
    <name type="common">wheat bunt fungus</name>
    <dbReference type="NCBI Taxonomy" id="13290"/>
    <lineage>
        <taxon>Eukaryota</taxon>
        <taxon>Fungi</taxon>
        <taxon>Dikarya</taxon>
        <taxon>Basidiomycota</taxon>
        <taxon>Ustilaginomycotina</taxon>
        <taxon>Exobasidiomycetes</taxon>
        <taxon>Tilletiales</taxon>
        <taxon>Tilletiaceae</taxon>
        <taxon>Tilletia</taxon>
    </lineage>
</organism>
<reference evidence="1" key="1">
    <citation type="submission" date="2016-04" db="EMBL/GenBank/DDBJ databases">
        <authorList>
            <person name="Nguyen H.D."/>
            <person name="Kesanakurti P."/>
            <person name="Cullis J."/>
            <person name="Levesque C.A."/>
            <person name="Hambleton S."/>
        </authorList>
    </citation>
    <scope>NUCLEOTIDE SEQUENCE</scope>
    <source>
        <strain evidence="1">DAOMC 238032</strain>
    </source>
</reference>
<name>A0A8T8SBG7_9BASI</name>
<reference evidence="1" key="2">
    <citation type="journal article" date="2019" name="IMA Fungus">
        <title>Genome sequencing and comparison of five Tilletia species to identify candidate genes for the detection of regulated species infecting wheat.</title>
        <authorList>
            <person name="Nguyen H.D.T."/>
            <person name="Sultana T."/>
            <person name="Kesanakurti P."/>
            <person name="Hambleton S."/>
        </authorList>
    </citation>
    <scope>NUCLEOTIDE SEQUENCE</scope>
    <source>
        <strain evidence="1">DAOMC 238032</strain>
    </source>
</reference>
<proteinExistence type="predicted"/>
<comment type="caution">
    <text evidence="1">The sequence shown here is derived from an EMBL/GenBank/DDBJ whole genome shotgun (WGS) entry which is preliminary data.</text>
</comment>